<sequence>MGIKNSNSQGWTLKNIKQNIMLKIEQVFCPVDNTLRALQLIHTVYGRTPFQRHISMTESHAETG</sequence>
<protein>
    <submittedName>
        <fullName evidence="1">Uncharacterized protein</fullName>
    </submittedName>
</protein>
<evidence type="ECO:0000313" key="1">
    <source>
        <dbReference type="EMBL" id="RXW28592.1"/>
    </source>
</evidence>
<evidence type="ECO:0000313" key="2">
    <source>
        <dbReference type="Proteomes" id="UP000290875"/>
    </source>
</evidence>
<dbReference type="AlphaFoldDB" id="A0A4Q2E8K8"/>
<dbReference type="EMBL" id="QJSL01000011">
    <property type="protein sequence ID" value="RXW28592.1"/>
    <property type="molecule type" value="Genomic_DNA"/>
</dbReference>
<comment type="caution">
    <text evidence="1">The sequence shown here is derived from an EMBL/GenBank/DDBJ whole genome shotgun (WGS) entry which is preliminary data.</text>
</comment>
<dbReference type="Proteomes" id="UP000290875">
    <property type="component" value="Unassembled WGS sequence"/>
</dbReference>
<dbReference type="RefSeq" id="WP_129324420.1">
    <property type="nucleotide sequence ID" value="NZ_QJSL01000011.1"/>
</dbReference>
<gene>
    <name evidence="1" type="ORF">DM877_13020</name>
</gene>
<accession>A0A4Q2E8K8</accession>
<proteinExistence type="predicted"/>
<organism evidence="1 2">
    <name type="scientific">Enterobacter cloacae</name>
    <dbReference type="NCBI Taxonomy" id="550"/>
    <lineage>
        <taxon>Bacteria</taxon>
        <taxon>Pseudomonadati</taxon>
        <taxon>Pseudomonadota</taxon>
        <taxon>Gammaproteobacteria</taxon>
        <taxon>Enterobacterales</taxon>
        <taxon>Enterobacteriaceae</taxon>
        <taxon>Enterobacter</taxon>
        <taxon>Enterobacter cloacae complex</taxon>
    </lineage>
</organism>
<reference evidence="1 2" key="1">
    <citation type="submission" date="2018-06" db="EMBL/GenBank/DDBJ databases">
        <title>Carbapenemase-producing Enterobacteriaceae present in wastewater treatment plant effluent and nearby surface waters in the US.</title>
        <authorList>
            <person name="Mathys D.A."/>
            <person name="Mollenkopf D.F."/>
            <person name="Feicht S.M."/>
            <person name="Adams R.J."/>
            <person name="Albers A.L."/>
            <person name="Grooters S.V."/>
            <person name="Stuever D.M."/>
            <person name="Daniels J.B."/>
            <person name="Wittum T.E."/>
        </authorList>
    </citation>
    <scope>NUCLEOTIDE SEQUENCE [LARGE SCALE GENOMIC DNA]</scope>
    <source>
        <strain evidence="1 2">GEO_4_Eff_A</strain>
    </source>
</reference>
<name>A0A4Q2E8K8_ENTCL</name>